<proteinExistence type="predicted"/>
<protein>
    <submittedName>
        <fullName evidence="1">Uncharacterized protein</fullName>
    </submittedName>
</protein>
<sequence>MYERMRSAEAIISEMEARFSDMFEGSDNRECLDCRITFKIYKGWPDMPQAMAINQKSGKQIPINAISALPSGYEMRQALGQGEGCLCRNRPAGPFDERFTIRDNDGAPVPDVRYRIVAEGQEICTGKTNPAGQTSRVTTQGFKFLTIEVER</sequence>
<dbReference type="RefSeq" id="WP_184128927.1">
    <property type="nucleotide sequence ID" value="NZ_JACHDD010000002.1"/>
</dbReference>
<dbReference type="AlphaFoldDB" id="A0A7W8V4T2"/>
<name>A0A7W8V4T2_PARAM</name>
<comment type="caution">
    <text evidence="1">The sequence shown here is derived from an EMBL/GenBank/DDBJ whole genome shotgun (WGS) entry which is preliminary data.</text>
</comment>
<evidence type="ECO:0000313" key="1">
    <source>
        <dbReference type="EMBL" id="MBB5423069.1"/>
    </source>
</evidence>
<organism evidence="1 2">
    <name type="scientific">Paraburkholderia atlantica</name>
    <dbReference type="NCBI Taxonomy" id="2654982"/>
    <lineage>
        <taxon>Bacteria</taxon>
        <taxon>Pseudomonadati</taxon>
        <taxon>Pseudomonadota</taxon>
        <taxon>Betaproteobacteria</taxon>
        <taxon>Burkholderiales</taxon>
        <taxon>Burkholderiaceae</taxon>
        <taxon>Paraburkholderia</taxon>
    </lineage>
</organism>
<reference evidence="1 2" key="1">
    <citation type="submission" date="2020-08" db="EMBL/GenBank/DDBJ databases">
        <title>Genomic Encyclopedia of Type Strains, Phase IV (KMG-V): Genome sequencing to study the core and pangenomes of soil and plant-associated prokaryotes.</title>
        <authorList>
            <person name="Whitman W."/>
        </authorList>
    </citation>
    <scope>NUCLEOTIDE SEQUENCE [LARGE SCALE GENOMIC DNA]</scope>
    <source>
        <strain evidence="1 2">JPY158</strain>
    </source>
</reference>
<evidence type="ECO:0000313" key="2">
    <source>
        <dbReference type="Proteomes" id="UP000592780"/>
    </source>
</evidence>
<dbReference type="EMBL" id="JACHDD010000002">
    <property type="protein sequence ID" value="MBB5423069.1"/>
    <property type="molecule type" value="Genomic_DNA"/>
</dbReference>
<keyword evidence="2" id="KW-1185">Reference proteome</keyword>
<gene>
    <name evidence="1" type="ORF">HDG40_001211</name>
</gene>
<dbReference type="Proteomes" id="UP000592780">
    <property type="component" value="Unassembled WGS sequence"/>
</dbReference>
<accession>A0A7W8V4T2</accession>